<dbReference type="InterPro" id="IPR039246">
    <property type="entry name" value="Flagellar_FlgA"/>
</dbReference>
<accession>A0A0U2PHR4</accession>
<dbReference type="PANTHER" id="PTHR36307">
    <property type="entry name" value="FLAGELLA BASAL BODY P-RING FORMATION PROTEIN FLGA"/>
    <property type="match status" value="1"/>
</dbReference>
<dbReference type="GO" id="GO:0044780">
    <property type="term" value="P:bacterial-type flagellum assembly"/>
    <property type="evidence" value="ECO:0007669"/>
    <property type="project" value="InterPro"/>
</dbReference>
<keyword evidence="7" id="KW-1005">Bacterial flagellum biogenesis</keyword>
<name>A0A0U2PHR4_9ALTE</name>
<dbReference type="PANTHER" id="PTHR36307:SF1">
    <property type="entry name" value="FLAGELLA BASAL BODY P-RING FORMATION PROTEIN FLGA"/>
    <property type="match status" value="1"/>
</dbReference>
<comment type="subcellular location">
    <subcellularLocation>
        <location evidence="1 7">Periplasm</location>
    </subcellularLocation>
</comment>
<dbReference type="NCBIfam" id="TIGR03170">
    <property type="entry name" value="flgA_cterm"/>
    <property type="match status" value="1"/>
</dbReference>
<evidence type="ECO:0000256" key="1">
    <source>
        <dbReference type="ARBA" id="ARBA00004418"/>
    </source>
</evidence>
<evidence type="ECO:0000313" key="10">
    <source>
        <dbReference type="Proteomes" id="UP000068447"/>
    </source>
</evidence>
<dbReference type="EMBL" id="CP013650">
    <property type="protein sequence ID" value="ALS99101.1"/>
    <property type="molecule type" value="Genomic_DNA"/>
</dbReference>
<keyword evidence="10" id="KW-1185">Reference proteome</keyword>
<feature type="domain" description="SAF" evidence="8">
    <location>
        <begin position="78"/>
        <end position="140"/>
    </location>
</feature>
<evidence type="ECO:0000313" key="9">
    <source>
        <dbReference type="EMBL" id="ALS99101.1"/>
    </source>
</evidence>
<sequence>MVAEDFVKTRISAGDDQNISTEVKAVAVDQRIRIAPCETPFEASASDNSLTQRNVTVRVSCPSSNWFLYVMVNVQQMQKVVVAKQAVSPGELLSENQLEVVNLDVNQLRGSTYSTIGSLAGARSKRRLRAGQPIEPSLLCYVCKGDSVVITANVSGLQIKASGVAEEDGNIGDTIRIENTASRRQIDATVISASEVAVGI</sequence>
<evidence type="ECO:0000256" key="7">
    <source>
        <dbReference type="RuleBase" id="RU362063"/>
    </source>
</evidence>
<dbReference type="AlphaFoldDB" id="A0A0U2PHR4"/>
<dbReference type="GO" id="GO:0042597">
    <property type="term" value="C:periplasmic space"/>
    <property type="evidence" value="ECO:0007669"/>
    <property type="project" value="UniProtKB-SubCell"/>
</dbReference>
<dbReference type="InterPro" id="IPR013974">
    <property type="entry name" value="SAF"/>
</dbReference>
<gene>
    <name evidence="9" type="ORF">AT746_13055</name>
</gene>
<proteinExistence type="inferred from homology"/>
<dbReference type="KEGG" id="lal:AT746_13055"/>
<keyword evidence="4" id="KW-0732">Signal</keyword>
<keyword evidence="5 7" id="KW-0574">Periplasm</keyword>
<evidence type="ECO:0000256" key="2">
    <source>
        <dbReference type="ARBA" id="ARBA00010474"/>
    </source>
</evidence>
<organism evidence="9 10">
    <name type="scientific">Lacimicrobium alkaliphilum</name>
    <dbReference type="NCBI Taxonomy" id="1526571"/>
    <lineage>
        <taxon>Bacteria</taxon>
        <taxon>Pseudomonadati</taxon>
        <taxon>Pseudomonadota</taxon>
        <taxon>Gammaproteobacteria</taxon>
        <taxon>Alteromonadales</taxon>
        <taxon>Alteromonadaceae</taxon>
        <taxon>Lacimicrobium</taxon>
    </lineage>
</organism>
<evidence type="ECO:0000256" key="6">
    <source>
        <dbReference type="ARBA" id="ARBA00025643"/>
    </source>
</evidence>
<comment type="similarity">
    <text evidence="2 7">Belongs to the FlgA family.</text>
</comment>
<dbReference type="InterPro" id="IPR017585">
    <property type="entry name" value="SAF_FlgA"/>
</dbReference>
<evidence type="ECO:0000256" key="5">
    <source>
        <dbReference type="ARBA" id="ARBA00022764"/>
    </source>
</evidence>
<dbReference type="STRING" id="1526571.AT746_13055"/>
<dbReference type="Proteomes" id="UP000068447">
    <property type="component" value="Chromosome"/>
</dbReference>
<evidence type="ECO:0000256" key="4">
    <source>
        <dbReference type="ARBA" id="ARBA00022729"/>
    </source>
</evidence>
<dbReference type="Gene3D" id="2.30.30.760">
    <property type="match status" value="1"/>
</dbReference>
<evidence type="ECO:0000259" key="8">
    <source>
        <dbReference type="SMART" id="SM00858"/>
    </source>
</evidence>
<protein>
    <recommendedName>
        <fullName evidence="3 7">Flagella basal body P-ring formation protein FlgA</fullName>
    </recommendedName>
</protein>
<dbReference type="Pfam" id="PF13144">
    <property type="entry name" value="ChapFlgA"/>
    <property type="match status" value="1"/>
</dbReference>
<dbReference type="InterPro" id="IPR041231">
    <property type="entry name" value="FlgA_N"/>
</dbReference>
<dbReference type="SMART" id="SM00858">
    <property type="entry name" value="SAF"/>
    <property type="match status" value="1"/>
</dbReference>
<dbReference type="Gene3D" id="3.90.1210.10">
    <property type="entry name" value="Antifreeze-like/N-acetylneuraminic acid synthase C-terminal domain"/>
    <property type="match status" value="1"/>
</dbReference>
<reference evidence="9 10" key="1">
    <citation type="submission" date="2015-12" db="EMBL/GenBank/DDBJ databases">
        <title>Complete genome of Lacimicrobium alkaliphilum KCTC 32984.</title>
        <authorList>
            <person name="Kim S.-G."/>
            <person name="Lee Y.-J."/>
        </authorList>
    </citation>
    <scope>NUCLEOTIDE SEQUENCE [LARGE SCALE GENOMIC DNA]</scope>
    <source>
        <strain evidence="9 10">YelD216</strain>
    </source>
</reference>
<dbReference type="Pfam" id="PF17656">
    <property type="entry name" value="ChapFlgA_N"/>
    <property type="match status" value="1"/>
</dbReference>
<evidence type="ECO:0000256" key="3">
    <source>
        <dbReference type="ARBA" id="ARBA00014754"/>
    </source>
</evidence>
<dbReference type="CDD" id="cd11614">
    <property type="entry name" value="SAF_CpaB_FlgA_like"/>
    <property type="match status" value="1"/>
</dbReference>
<comment type="function">
    <text evidence="6 7">Involved in the assembly process of the P-ring formation. It may associate with FlgF on the rod constituting a structure essential for the P-ring assembly or may act as a modulator protein for the P-ring assembly.</text>
</comment>